<keyword evidence="4" id="KW-1185">Reference proteome</keyword>
<dbReference type="AlphaFoldDB" id="A0A2K2DN17"/>
<reference evidence="3" key="3">
    <citation type="submission" date="2018-08" db="UniProtKB">
        <authorList>
            <consortium name="EnsemblPlants"/>
        </authorList>
    </citation>
    <scope>IDENTIFICATION</scope>
    <source>
        <strain evidence="3">cv. Bd21</strain>
    </source>
</reference>
<reference evidence="2 3" key="1">
    <citation type="journal article" date="2010" name="Nature">
        <title>Genome sequencing and analysis of the model grass Brachypodium distachyon.</title>
        <authorList>
            <consortium name="International Brachypodium Initiative"/>
        </authorList>
    </citation>
    <scope>NUCLEOTIDE SEQUENCE [LARGE SCALE GENOMIC DNA]</scope>
    <source>
        <strain evidence="2 3">Bd21</strain>
    </source>
</reference>
<name>A0A2K2DN17_BRADI</name>
<dbReference type="Proteomes" id="UP000008810">
    <property type="component" value="Chromosome 1"/>
</dbReference>
<evidence type="ECO:0000313" key="4">
    <source>
        <dbReference type="Proteomes" id="UP000008810"/>
    </source>
</evidence>
<feature type="compositionally biased region" description="Basic and acidic residues" evidence="1">
    <location>
        <begin position="126"/>
        <end position="136"/>
    </location>
</feature>
<evidence type="ECO:0000313" key="2">
    <source>
        <dbReference type="EMBL" id="PNT75675.1"/>
    </source>
</evidence>
<evidence type="ECO:0000313" key="3">
    <source>
        <dbReference type="EnsemblPlants" id="PNT75675"/>
    </source>
</evidence>
<organism evidence="2">
    <name type="scientific">Brachypodium distachyon</name>
    <name type="common">Purple false brome</name>
    <name type="synonym">Trachynia distachya</name>
    <dbReference type="NCBI Taxonomy" id="15368"/>
    <lineage>
        <taxon>Eukaryota</taxon>
        <taxon>Viridiplantae</taxon>
        <taxon>Streptophyta</taxon>
        <taxon>Embryophyta</taxon>
        <taxon>Tracheophyta</taxon>
        <taxon>Spermatophyta</taxon>
        <taxon>Magnoliopsida</taxon>
        <taxon>Liliopsida</taxon>
        <taxon>Poales</taxon>
        <taxon>Poaceae</taxon>
        <taxon>BOP clade</taxon>
        <taxon>Pooideae</taxon>
        <taxon>Stipodae</taxon>
        <taxon>Brachypodieae</taxon>
        <taxon>Brachypodium</taxon>
    </lineage>
</organism>
<dbReference type="Gramene" id="PNT75675">
    <property type="protein sequence ID" value="PNT75675"/>
    <property type="gene ID" value="BRADI_1g36536v3"/>
</dbReference>
<evidence type="ECO:0000256" key="1">
    <source>
        <dbReference type="SAM" id="MobiDB-lite"/>
    </source>
</evidence>
<dbReference type="EMBL" id="CM000880">
    <property type="protein sequence ID" value="PNT75675.1"/>
    <property type="molecule type" value="Genomic_DNA"/>
</dbReference>
<feature type="region of interest" description="Disordered" evidence="1">
    <location>
        <begin position="114"/>
        <end position="136"/>
    </location>
</feature>
<gene>
    <name evidence="2" type="ORF">BRADI_1g36536v3</name>
</gene>
<proteinExistence type="predicted"/>
<accession>A0A2K2DN17</accession>
<reference evidence="2" key="2">
    <citation type="submission" date="2017-06" db="EMBL/GenBank/DDBJ databases">
        <title>WGS assembly of Brachypodium distachyon.</title>
        <authorList>
            <consortium name="The International Brachypodium Initiative"/>
            <person name="Lucas S."/>
            <person name="Harmon-Smith M."/>
            <person name="Lail K."/>
            <person name="Tice H."/>
            <person name="Grimwood J."/>
            <person name="Bruce D."/>
            <person name="Barry K."/>
            <person name="Shu S."/>
            <person name="Lindquist E."/>
            <person name="Wang M."/>
            <person name="Pitluck S."/>
            <person name="Vogel J.P."/>
            <person name="Garvin D.F."/>
            <person name="Mockler T.C."/>
            <person name="Schmutz J."/>
            <person name="Rokhsar D."/>
            <person name="Bevan M.W."/>
        </authorList>
    </citation>
    <scope>NUCLEOTIDE SEQUENCE</scope>
    <source>
        <strain evidence="2">Bd21</strain>
    </source>
</reference>
<protein>
    <submittedName>
        <fullName evidence="2 3">Uncharacterized protein</fullName>
    </submittedName>
</protein>
<dbReference type="EnsemblPlants" id="PNT75675">
    <property type="protein sequence ID" value="PNT75675"/>
    <property type="gene ID" value="BRADI_1g36536v3"/>
</dbReference>
<sequence>MLRLLSSNHPRTPVFRNNHRKWQTITRYATHLPVRGRGKYSPVPVLSRPSRRRRRLRALALVPPLHRLLPPTRARCHSNRFVLLVADSHQREAVGPLNPRILLAMFGTAPSPPPLPSFVAPPSLPSRREGEEGRSDRAKKQALLLLLLSEAGETDCVYMEEISCLPPCKRQQNRTYMLSKNSGKRFQKTGEKIRTEQISQFGVQNRTFLQLLSFSAEPEIMESGVESRIWRSGGLPNGFLSFPSHCNMHGGYVLLDDSLKVKTD</sequence>